<feature type="domain" description="DUF1542" evidence="4">
    <location>
        <begin position="1833"/>
        <end position="1906"/>
    </location>
</feature>
<feature type="domain" description="DUF1542" evidence="4">
    <location>
        <begin position="2592"/>
        <end position="2660"/>
    </location>
</feature>
<feature type="compositionally biased region" description="Low complexity" evidence="2">
    <location>
        <begin position="3352"/>
        <end position="3368"/>
    </location>
</feature>
<feature type="domain" description="DUF1542" evidence="4">
    <location>
        <begin position="3027"/>
        <end position="3099"/>
    </location>
</feature>
<feature type="region of interest" description="Disordered" evidence="2">
    <location>
        <begin position="3856"/>
        <end position="3894"/>
    </location>
</feature>
<feature type="domain" description="DUF1542" evidence="4">
    <location>
        <begin position="2940"/>
        <end position="3009"/>
    </location>
</feature>
<protein>
    <submittedName>
        <fullName evidence="5">Cell surface protein</fullName>
    </submittedName>
</protein>
<keyword evidence="3" id="KW-0812">Transmembrane</keyword>
<dbReference type="Pfam" id="PF07564">
    <property type="entry name" value="DUF1542"/>
    <property type="match status" value="26"/>
</dbReference>
<keyword evidence="3" id="KW-1133">Transmembrane helix</keyword>
<feature type="compositionally biased region" description="Basic and acidic residues" evidence="2">
    <location>
        <begin position="3871"/>
        <end position="3883"/>
    </location>
</feature>
<feature type="compositionally biased region" description="Polar residues" evidence="2">
    <location>
        <begin position="2425"/>
        <end position="2443"/>
    </location>
</feature>
<feature type="compositionally biased region" description="Polar residues" evidence="2">
    <location>
        <begin position="3704"/>
        <end position="3719"/>
    </location>
</feature>
<name>A0A0K8MG51_9LACO</name>
<keyword evidence="3" id="KW-0472">Membrane</keyword>
<feature type="domain" description="DUF1542" evidence="4">
    <location>
        <begin position="1086"/>
        <end position="1155"/>
    </location>
</feature>
<feature type="domain" description="DUF1542" evidence="4">
    <location>
        <begin position="2337"/>
        <end position="2410"/>
    </location>
</feature>
<feature type="region of interest" description="Disordered" evidence="2">
    <location>
        <begin position="3072"/>
        <end position="3122"/>
    </location>
</feature>
<feature type="region of interest" description="Disordered" evidence="2">
    <location>
        <begin position="3509"/>
        <end position="3579"/>
    </location>
</feature>
<feature type="region of interest" description="Disordered" evidence="2">
    <location>
        <begin position="3344"/>
        <end position="3388"/>
    </location>
</feature>
<feature type="domain" description="DUF1542" evidence="4">
    <location>
        <begin position="3549"/>
        <end position="3617"/>
    </location>
</feature>
<feature type="domain" description="DUF1542" evidence="4">
    <location>
        <begin position="3288"/>
        <end position="3358"/>
    </location>
</feature>
<feature type="region of interest" description="Disordered" evidence="2">
    <location>
        <begin position="838"/>
        <end position="857"/>
    </location>
</feature>
<gene>
    <name evidence="5" type="ORF">FFIC_220030</name>
</gene>
<evidence type="ECO:0000259" key="4">
    <source>
        <dbReference type="Pfam" id="PF07564"/>
    </source>
</evidence>
<evidence type="ECO:0000256" key="3">
    <source>
        <dbReference type="SAM" id="Phobius"/>
    </source>
</evidence>
<reference evidence="5 6" key="1">
    <citation type="journal article" date="2015" name="BMC Genomics">
        <title>Comparative genomics of Fructobacillus spp. and Leuconostoc spp. reveals niche-specific evolution of Fructobacillus spp.</title>
        <authorList>
            <person name="Endo A."/>
            <person name="Tanizawa Y."/>
            <person name="Tanaka N."/>
            <person name="Maeno S."/>
            <person name="Kumar H."/>
            <person name="Shiwa Y."/>
            <person name="Okada S."/>
            <person name="Yoshikawa H."/>
            <person name="Dicks L."/>
            <person name="Nakagawa J."/>
            <person name="Arita M."/>
        </authorList>
    </citation>
    <scope>NUCLEOTIDE SEQUENCE [LARGE SCALE GENOMIC DNA]</scope>
    <source>
        <strain evidence="5 6">JCM 12225</strain>
    </source>
</reference>
<feature type="region of interest" description="Disordered" evidence="2">
    <location>
        <begin position="499"/>
        <end position="530"/>
    </location>
</feature>
<feature type="domain" description="DUF1542" evidence="4">
    <location>
        <begin position="2766"/>
        <end position="2834"/>
    </location>
</feature>
<accession>A0A0K8MG51</accession>
<feature type="region of interest" description="Disordered" evidence="2">
    <location>
        <begin position="3728"/>
        <end position="3747"/>
    </location>
</feature>
<feature type="domain" description="DUF1542" evidence="4">
    <location>
        <begin position="2253"/>
        <end position="2326"/>
    </location>
</feature>
<feature type="compositionally biased region" description="Polar residues" evidence="2">
    <location>
        <begin position="3780"/>
        <end position="3797"/>
    </location>
</feature>
<feature type="domain" description="DUF1542" evidence="4">
    <location>
        <begin position="2001"/>
        <end position="2074"/>
    </location>
</feature>
<feature type="transmembrane region" description="Helical" evidence="3">
    <location>
        <begin position="4144"/>
        <end position="4169"/>
    </location>
</feature>
<feature type="domain" description="DUF1542" evidence="4">
    <location>
        <begin position="1752"/>
        <end position="1819"/>
    </location>
</feature>
<feature type="region of interest" description="Disordered" evidence="2">
    <location>
        <begin position="2841"/>
        <end position="2861"/>
    </location>
</feature>
<feature type="domain" description="DUF1542" evidence="4">
    <location>
        <begin position="2679"/>
        <end position="2747"/>
    </location>
</feature>
<feature type="compositionally biased region" description="Basic and acidic residues" evidence="2">
    <location>
        <begin position="3141"/>
        <end position="3151"/>
    </location>
</feature>
<organism evidence="5 6">
    <name type="scientific">Fructobacillus ficulneus</name>
    <dbReference type="NCBI Taxonomy" id="157463"/>
    <lineage>
        <taxon>Bacteria</taxon>
        <taxon>Bacillati</taxon>
        <taxon>Bacillota</taxon>
        <taxon>Bacilli</taxon>
        <taxon>Lactobacillales</taxon>
        <taxon>Lactobacillaceae</taxon>
        <taxon>Fructobacillus</taxon>
    </lineage>
</organism>
<feature type="region of interest" description="Disordered" evidence="2">
    <location>
        <begin position="3699"/>
        <end position="3719"/>
    </location>
</feature>
<dbReference type="Proteomes" id="UP000253891">
    <property type="component" value="Unassembled WGS sequence"/>
</dbReference>
<dbReference type="STRING" id="157463.GCA_001047075_00439"/>
<feature type="domain" description="DUF1542" evidence="4">
    <location>
        <begin position="1917"/>
        <end position="1990"/>
    </location>
</feature>
<feature type="compositionally biased region" description="Polar residues" evidence="2">
    <location>
        <begin position="2756"/>
        <end position="2777"/>
    </location>
</feature>
<keyword evidence="6" id="KW-1185">Reference proteome</keyword>
<feature type="region of interest" description="Disordered" evidence="2">
    <location>
        <begin position="3955"/>
        <end position="3974"/>
    </location>
</feature>
<evidence type="ECO:0000256" key="2">
    <source>
        <dbReference type="SAM" id="MobiDB-lite"/>
    </source>
</evidence>
<feature type="domain" description="DUF1542" evidence="4">
    <location>
        <begin position="3375"/>
        <end position="3445"/>
    </location>
</feature>
<feature type="compositionally biased region" description="Polar residues" evidence="2">
    <location>
        <begin position="3095"/>
        <end position="3122"/>
    </location>
</feature>
<feature type="domain" description="DUF1542" evidence="4">
    <location>
        <begin position="2169"/>
        <end position="2241"/>
    </location>
</feature>
<feature type="domain" description="DUF1542" evidence="4">
    <location>
        <begin position="3719"/>
        <end position="3790"/>
    </location>
</feature>
<feature type="compositionally biased region" description="Polar residues" evidence="2">
    <location>
        <begin position="3621"/>
        <end position="3644"/>
    </location>
</feature>
<feature type="compositionally biased region" description="Polar residues" evidence="2">
    <location>
        <begin position="2845"/>
        <end position="2860"/>
    </location>
</feature>
<feature type="region of interest" description="Disordered" evidence="2">
    <location>
        <begin position="2752"/>
        <end position="2779"/>
    </location>
</feature>
<feature type="region of interest" description="Disordered" evidence="2">
    <location>
        <begin position="3132"/>
        <end position="3151"/>
    </location>
</feature>
<evidence type="ECO:0000256" key="1">
    <source>
        <dbReference type="SAM" id="Coils"/>
    </source>
</evidence>
<feature type="region of interest" description="Disordered" evidence="2">
    <location>
        <begin position="3780"/>
        <end position="3839"/>
    </location>
</feature>
<feature type="region of interest" description="Disordered" evidence="2">
    <location>
        <begin position="2523"/>
        <end position="2542"/>
    </location>
</feature>
<feature type="compositionally biased region" description="Polar residues" evidence="2">
    <location>
        <begin position="844"/>
        <end position="857"/>
    </location>
</feature>
<feature type="domain" description="DUF1542" evidence="4">
    <location>
        <begin position="3114"/>
        <end position="3182"/>
    </location>
</feature>
<keyword evidence="1" id="KW-0175">Coiled coil</keyword>
<feature type="non-terminal residue" evidence="5">
    <location>
        <position position="1"/>
    </location>
</feature>
<feature type="domain" description="DUF1542" evidence="4">
    <location>
        <begin position="3889"/>
        <end position="3960"/>
    </location>
</feature>
<feature type="domain" description="DUF1542" evidence="4">
    <location>
        <begin position="3633"/>
        <end position="3703"/>
    </location>
</feature>
<feature type="domain" description="DUF1542" evidence="4">
    <location>
        <begin position="2853"/>
        <end position="2921"/>
    </location>
</feature>
<feature type="domain" description="DUF1542" evidence="4">
    <location>
        <begin position="3462"/>
        <end position="3532"/>
    </location>
</feature>
<feature type="domain" description="DUF1542" evidence="4">
    <location>
        <begin position="2505"/>
        <end position="2573"/>
    </location>
</feature>
<feature type="compositionally biased region" description="Polar residues" evidence="2">
    <location>
        <begin position="3534"/>
        <end position="3558"/>
    </location>
</feature>
<feature type="region of interest" description="Disordered" evidence="2">
    <location>
        <begin position="3012"/>
        <end position="3035"/>
    </location>
</feature>
<proteinExistence type="predicted"/>
<dbReference type="EMBL" id="DF967999">
    <property type="protein sequence ID" value="GAO99516.1"/>
    <property type="molecule type" value="Genomic_DNA"/>
</dbReference>
<feature type="domain" description="DUF1542" evidence="4">
    <location>
        <begin position="3201"/>
        <end position="3272"/>
    </location>
</feature>
<feature type="compositionally biased region" description="Low complexity" evidence="2">
    <location>
        <begin position="3012"/>
        <end position="3021"/>
    </location>
</feature>
<evidence type="ECO:0000313" key="6">
    <source>
        <dbReference type="Proteomes" id="UP000253891"/>
    </source>
</evidence>
<feature type="region of interest" description="Disordered" evidence="2">
    <location>
        <begin position="3620"/>
        <end position="3665"/>
    </location>
</feature>
<feature type="compositionally biased region" description="Basic and acidic residues" evidence="2">
    <location>
        <begin position="3811"/>
        <end position="3839"/>
    </location>
</feature>
<dbReference type="InterPro" id="IPR011439">
    <property type="entry name" value="DUF1542"/>
</dbReference>
<sequence>LGLNIYFNFWGTGHAWDSSIFSLGNNATITITGAKLSAYSMGNKQASDANPAGNTSAGGTMVINSNTTTLTNLDGSTNSVSTGNLREILGDNRQGNGQVQIQYVNGAGTVIKTGSIDVSNFPTYYPGTTGSIVNQASVYSQMPANFSWAIGSEIPASKSQPTTFMVPVAGQTNVYTVYVYGKPEAVQYQYVDENTGKVLSGQLAGQSGTEPANGTVTANFGNVIDWTNKYYIQTNVPSGYSYDANNKQQPKQVTVTDGTQVITIYVQGNQQNITPSYQSDKGVTLNPTQTTTISGRTGQTLSSLPQPSVDGFSIYQTMVNGQVVDPTQPYTIGLNNTITFLYQSNADRTATLIKGIYAEETKQQGVIDADPTLNAAARQSEYTSLAKARTTAINALNAISGNNLNTVYAQQIALIDAVHTSNPSVASQKASLLADLQTTANNTDAAINADTSLTDATKASQKAAVATDLTNGQNAINNATLIDDIYSAHDKASAAITAEHQAGESVGGQQADAKGQISGSAGSAHNAINGDNTLTAADKARENAAVDAANSQANTDITNATTAQQIADAVTKGLKAINAAHIAGPAISTQQSTATAKVAQAASAAIGTITADSTLTDDQKAQQSKAVFNYASPAESTINNSQDAQTIADTANAAIDKIDGVHQPGQSLTNQEAQAQSDLTAYATKIKGDIDADSLLTDAQKTHDKAGVDSAAATGATSIINNASTAQGIAANLASAEAAVLNQHEIMPALTAQQSSANQDLATEESKVVAAINADVNLTSDQKQQQVTNAGTALSKAQAAVNAATNAQGIVDAQTAGKTNIDGQHQVPQTLADRKAAKVGELQQRASADSSSITGDNDLTQAAQKTATDQITKDLAAAIANVNAANDADDVDSAAQNGETTMDGDVTTAKQGVTPLATQQANAIQELQKRASDNKNAITQDNDLTGAQQSAATSQIDTDLATAVANVKNAGNADAVIKAQGDGDKTLDGDVTTAKSGISPLADQKTTAKATLASNAQNIKNAIDNDPTIASADKVTDKANVDTDLAAAQKNVDNATNADGVSLAVTNGNQKMNADHPTTQTLDQQKAAAKAALQQTATDTKNAINADPTLTQKTQQAYDALVDSDLSTAQGNVDNAKDADDIANARNNGQNAIKAEHKNGEALDSQKADAKAVLQQKATDTKAAIDGDVNLLKATQQTYDAAVDADLAAANTNIGNATTADQINTARDNGTGAIAAEHKAGTPLSQQVSAAKQTLANLAQSVKNDISNDKTLTSGAKASQSSTVDSYITQAGYALDKIVQSGNADDVVNTVNSYSTSIRNTHQAADLTQEKAAAKSALEQKASDINQSITNDSGLTSAAQSTDKTNVQTALSNAEKNVDNATDADTIDSVRDAGLTAIGQQYTAATPLATQQSTAIGNLEKTASDNTNTINQNNNLFKADQSAATKQIAADLASAKAAVTAATNADGVNSAVSTWTATLNQDASSLLDSQTPLQTRKDTEVKALQTTATTNKGTITADNNLLHADQKTATDKIDADLATAIANVNAANDADDVTSAAQAGQTQLNTDVTNAQANETPLATRQANAVAALQKKASDDTAAITGDNNLLKSDQKKATDQIATDLATAISNVNNAKNADDVDAANQAGQTQLDTDVKNAKANETPLATRQANAVAELKQKASDNTNAITSDNNLLQADQKTATDKIAADLQAAENAVNGAGNADDVDAAAQTGQNQLDADVTNAKSNEIPLATQKTNAVNALQQAANNVNDKINANTDLTSVQKTAALDQVQKDLTNGTNAVNAGTNADIVANALKAGQGSLAIDLTNAQSLGTQKTAAIKTLTQNASDATSSLNNDNDLTGDQKAAAAKQIAQDLSDATDKINDATTTDSINTALTNGQNQISKDEAAAKQVTPLATQKSTANGQLSDAAQAANGRIDADPDLTSDQKTAGKKAVNDAMTAAQAKVTAETNADGVNGAQSDGDTAIKTAETNAENVTPLATQKATAKTNLASAAKDASDSIDQDPDLTTDQGAAAKKTIATDLTNAQTAVDNATDADGVNNAYTAGTGQITTDEAAAKKVTPLADQKANANKKLQTAEQNAIEGITNNPDLTGDQQNLGVAAIKMASSGAQKAVTAATNADGVNGAQSDGATAITTAENNAKKVTPLATQKTTAKTNLASAAKDASDSIDQDNDLTTDQKAAAKKTIATDLTNAQTAVDNATNADGVNNAYTAGTGQITTDEASAKKVTPLGTQQTNAKTELSNAAQAASDRIDKDNDLTTDQKAAGKKAVNDAMTAAQAKVTAATNADGVNGAQSDGDTAIQTAETNAEKAIPLATQKTTAKTNLASAAQTASDSIDQDNDLTTDQKAAAKKTIATDLTNAQSTVDNATDADGVNNAYTAGTGQITKDEAAAKNVTPLDTQKSKANDQLASDAETANGQIDADSNLTADQKAAGKKAVNDAMTAAQAKVTAATNADGVNSAQSDGATAITTAETNAENVSSLTTQKTAATTDLSNKAQAAKDAINNNPALTSDQKKSYSDQVDADLSKATSAVNNATDADDVNKANSAGDAVIAGDANSATSAATANPLSAQKTAATTDLSNKAQAAKDAINGNAALTGDQKKAASDKVDADLSKATDNVNNATDADDVNKANSEGDTAIAGDANAAAAQATANPLSAQKTAATNDLDKDAQTAKDAINGNPALTSDQKKSYSDKVDADLSKATDAVNNATDADAVNNANSAGATAISGDDSAAAAQATSNPLPAQKTAATTDLSNKAQAAKDAINNNPALTSDQKKAASDKVDADLSKATDNVNNATDADDVNKANSDGDAAIAGDANAASSAATSNPLSAQKTAATTDLGNKAQAAKDAINNNPALTSDQKKAASDKVDADLSKATDNVNNATDADDVNKANSDGDAAIAGDANAASSAATSNPLSAQKTAATTDLGNKAQDAKNAINGNAALTSDQKKSYSDKVDADLSKATDNVNNATDADDVNKANSEGDAAIASDANAATAQATSNPLPAQKTAATTDLSNKAQAAKDAINNNPALTSDQKKSYSNQVDADLSKATDNVNNATDADDVNKANSDGDAAMNNDTKVATDAATSNPLPAQKTAATTDLSNKAKAAKDAINNNPALTSDQKKAASDKVDADLSKATDNVNNATDADDVNKANSDGDAAIAGDANAAAAQATGNPLPAQKTTATSNLNQAAQNAKTAINNNPALTSGEKKAATDQVDKDLAAAQAAVEAATDADGVNKAVSDGENQIANDAQNAANIATNDSLPNQRSTATTELDNKANAAKDAINNNPALTGDQKKAATGQIDKDLAAAKAAVNAATDADDINSRQSAGDSAIDNDAKSASDAAAANPLPAQKQTASDGLDKKAQAAKDAINNNPALTGDQKKAATDQIDKDLADATNAINNASDADGVNKAISAGDNAIDNDAKSAADAATANPLPAQKTAATTNLNQKAQDAKDAINNNPALTGDQKKAATDQIDKDLADATNAVNNASDADGVNKANSDGDAAIDKDSQSATNAATSNPLPGQKTDATNSLNKKAQDDKDAINRNPALTGDQKNAAINKINSDLAKATDAVNNASDADGVNKALNDGNAALDVDFNTPTNAATPLSTQKQNATNSLKQKAQSDKDAINGNSALTSDQKKAATDKIDGDLASATNAINTASNADGVNKALSDGNAALDSDLNTPQNAASPLPAQKSTATNNLNQKAQAAKDAINNNPALTGDQKKAATDKIDNDLAAATDAVNNATNADGVNQAISDGNNAIDNDSKAATDQVSPLPAQRQAATDALNRKAQDERNAIDADKDLTSDEKKAAHDQVDRDLAAAQSAVNTAGDADGVNKALNDGNANLDRDLNSAQDGEKPLPTQRQSAVNDLRQKAQTVKDAISVDNDLTTAQKQAASDQVDKDLTAAENAVGAATDADSINRAISDGDAQLDRDQHTGTPLAEQKASVTETIQGRVDDLIAAMKTVVDADPTQLQNRINELNNLMTRLNQDLSAATNADEVQEILARCNAIVDGDYQPFMIFSLITRTTAPAEAPEPQTRIAIKAAEPTVSNSLSANLPLPTTGGDQDTTVAPYRNVEKNELPDEFKELPEQGSKSILDGFKLDYENAFKKLTKGGRDLYTLVFSVLSVASIWPITKTSYFAALKKKMRRRNIRK</sequence>
<feature type="region of interest" description="Disordered" evidence="2">
    <location>
        <begin position="1934"/>
        <end position="1953"/>
    </location>
</feature>
<evidence type="ECO:0000313" key="5">
    <source>
        <dbReference type="EMBL" id="GAO99516.1"/>
    </source>
</evidence>
<feature type="region of interest" description="Disordered" evidence="2">
    <location>
        <begin position="2418"/>
        <end position="2443"/>
    </location>
</feature>
<feature type="domain" description="DUF1542" evidence="4">
    <location>
        <begin position="3804"/>
        <end position="3872"/>
    </location>
</feature>
<feature type="coiled-coil region" evidence="1">
    <location>
        <begin position="1324"/>
        <end position="1384"/>
    </location>
</feature>
<feature type="domain" description="DUF1542" evidence="4">
    <location>
        <begin position="511"/>
        <end position="582"/>
    </location>
</feature>